<gene>
    <name evidence="2" type="ORF">ACOC_LOCUS10025</name>
</gene>
<feature type="transmembrane region" description="Helical" evidence="1">
    <location>
        <begin position="19"/>
        <end position="36"/>
    </location>
</feature>
<feature type="transmembrane region" description="Helical" evidence="1">
    <location>
        <begin position="123"/>
        <end position="145"/>
    </location>
</feature>
<keyword evidence="1" id="KW-1133">Transmembrane helix</keyword>
<proteinExistence type="predicted"/>
<dbReference type="OrthoDB" id="5871262at2759"/>
<dbReference type="AlphaFoldDB" id="A0A158PKG2"/>
<evidence type="ECO:0000313" key="2">
    <source>
        <dbReference type="EMBL" id="VDM61610.1"/>
    </source>
</evidence>
<feature type="transmembrane region" description="Helical" evidence="1">
    <location>
        <begin position="43"/>
        <end position="62"/>
    </location>
</feature>
<keyword evidence="1" id="KW-0812">Transmembrane</keyword>
<accession>A0A158PKG2</accession>
<dbReference type="WBParaSite" id="ACOC_0001002401-mRNA-1">
    <property type="protein sequence ID" value="ACOC_0001002401-mRNA-1"/>
    <property type="gene ID" value="ACOC_0001002401"/>
</dbReference>
<dbReference type="InterPro" id="IPR052854">
    <property type="entry name" value="Serpentine_rcpt_epsilon"/>
</dbReference>
<dbReference type="PANTHER" id="PTHR47518">
    <property type="entry name" value="SERPENTINE RECEPTOR CLASS EPSILON-13-RELATED"/>
    <property type="match status" value="1"/>
</dbReference>
<protein>
    <submittedName>
        <fullName evidence="4">Serpentine receptor class gamma</fullName>
    </submittedName>
</protein>
<dbReference type="EMBL" id="UYYA01004396">
    <property type="protein sequence ID" value="VDM61610.1"/>
    <property type="molecule type" value="Genomic_DNA"/>
</dbReference>
<sequence>MAVDCKVLTAAGNIMISGIYFYHVVMYSVTTILVLYRKDTFHPFFCVLLAFFCLSYALSDFLEMFCTSVQLFGNVEDNVVRIIKKLGELFYVYASPCAILLVVERVVATLYSVQYEQLRPWSLFWIGQVFCVIFAFLVVFCQYWIEFNYNIQQWALLAIQLAILSLRACAEALIPISILVLHPCFKKMINISFRWCQIGKFFCKNKRDSGTMIGGVQISDIYFNNLRVMWNK</sequence>
<evidence type="ECO:0000313" key="4">
    <source>
        <dbReference type="WBParaSite" id="ACOC_0001002401-mRNA-1"/>
    </source>
</evidence>
<reference evidence="2 3" key="2">
    <citation type="submission" date="2018-11" db="EMBL/GenBank/DDBJ databases">
        <authorList>
            <consortium name="Pathogen Informatics"/>
        </authorList>
    </citation>
    <scope>NUCLEOTIDE SEQUENCE [LARGE SCALE GENOMIC DNA]</scope>
    <source>
        <strain evidence="2 3">Costa Rica</strain>
    </source>
</reference>
<keyword evidence="3" id="KW-1185">Reference proteome</keyword>
<organism evidence="4">
    <name type="scientific">Angiostrongylus costaricensis</name>
    <name type="common">Nematode worm</name>
    <dbReference type="NCBI Taxonomy" id="334426"/>
    <lineage>
        <taxon>Eukaryota</taxon>
        <taxon>Metazoa</taxon>
        <taxon>Ecdysozoa</taxon>
        <taxon>Nematoda</taxon>
        <taxon>Chromadorea</taxon>
        <taxon>Rhabditida</taxon>
        <taxon>Rhabditina</taxon>
        <taxon>Rhabditomorpha</taxon>
        <taxon>Strongyloidea</taxon>
        <taxon>Metastrongylidae</taxon>
        <taxon>Angiostrongylus</taxon>
    </lineage>
</organism>
<feature type="transmembrane region" description="Helical" evidence="1">
    <location>
        <begin position="90"/>
        <end position="111"/>
    </location>
</feature>
<evidence type="ECO:0000256" key="1">
    <source>
        <dbReference type="SAM" id="Phobius"/>
    </source>
</evidence>
<evidence type="ECO:0000313" key="3">
    <source>
        <dbReference type="Proteomes" id="UP000267027"/>
    </source>
</evidence>
<dbReference type="Proteomes" id="UP000267027">
    <property type="component" value="Unassembled WGS sequence"/>
</dbReference>
<keyword evidence="1" id="KW-0472">Membrane</keyword>
<dbReference type="PANTHER" id="PTHR47518:SF9">
    <property type="entry name" value="SERPENTINE RECEPTOR, CLASS T"/>
    <property type="match status" value="1"/>
</dbReference>
<reference evidence="4" key="1">
    <citation type="submission" date="2016-04" db="UniProtKB">
        <authorList>
            <consortium name="WormBaseParasite"/>
        </authorList>
    </citation>
    <scope>IDENTIFICATION</scope>
</reference>
<name>A0A158PKG2_ANGCS</name>